<keyword evidence="2" id="KW-1185">Reference proteome</keyword>
<evidence type="ECO:0000313" key="2">
    <source>
        <dbReference type="Proteomes" id="UP001432322"/>
    </source>
</evidence>
<sequence length="112" mass="12873">LYFSAVPENMEWEDVLKRCIDGYSLCKNKINGKSCNSTRSNVRVEVQKGCWVIDMDVSVISPHRSKETIQEIPLDITVGETAFRMSGVVLYNGLHYVSVLPYNEQWIYYDGM</sequence>
<gene>
    <name evidence="1" type="ORF">PFISCL1PPCAC_13756</name>
</gene>
<feature type="non-terminal residue" evidence="1">
    <location>
        <position position="112"/>
    </location>
</feature>
<feature type="non-terminal residue" evidence="1">
    <location>
        <position position="1"/>
    </location>
</feature>
<dbReference type="EMBL" id="BTSY01000004">
    <property type="protein sequence ID" value="GMT22459.1"/>
    <property type="molecule type" value="Genomic_DNA"/>
</dbReference>
<dbReference type="AlphaFoldDB" id="A0AAV5VSB2"/>
<proteinExistence type="predicted"/>
<dbReference type="Proteomes" id="UP001432322">
    <property type="component" value="Unassembled WGS sequence"/>
</dbReference>
<evidence type="ECO:0008006" key="3">
    <source>
        <dbReference type="Google" id="ProtNLM"/>
    </source>
</evidence>
<evidence type="ECO:0000313" key="1">
    <source>
        <dbReference type="EMBL" id="GMT22459.1"/>
    </source>
</evidence>
<reference evidence="1" key="1">
    <citation type="submission" date="2023-10" db="EMBL/GenBank/DDBJ databases">
        <title>Genome assembly of Pristionchus species.</title>
        <authorList>
            <person name="Yoshida K."/>
            <person name="Sommer R.J."/>
        </authorList>
    </citation>
    <scope>NUCLEOTIDE SEQUENCE</scope>
    <source>
        <strain evidence="1">RS5133</strain>
    </source>
</reference>
<name>A0AAV5VSB2_9BILA</name>
<organism evidence="1 2">
    <name type="scientific">Pristionchus fissidentatus</name>
    <dbReference type="NCBI Taxonomy" id="1538716"/>
    <lineage>
        <taxon>Eukaryota</taxon>
        <taxon>Metazoa</taxon>
        <taxon>Ecdysozoa</taxon>
        <taxon>Nematoda</taxon>
        <taxon>Chromadorea</taxon>
        <taxon>Rhabditida</taxon>
        <taxon>Rhabditina</taxon>
        <taxon>Diplogasteromorpha</taxon>
        <taxon>Diplogasteroidea</taxon>
        <taxon>Neodiplogasteridae</taxon>
        <taxon>Pristionchus</taxon>
    </lineage>
</organism>
<accession>A0AAV5VSB2</accession>
<comment type="caution">
    <text evidence="1">The sequence shown here is derived from an EMBL/GenBank/DDBJ whole genome shotgun (WGS) entry which is preliminary data.</text>
</comment>
<protein>
    <recommendedName>
        <fullName evidence="3">Ubiquitinyl hydrolase 1</fullName>
    </recommendedName>
</protein>